<name>A0A9N9Q9S1_9HELO</name>
<dbReference type="OrthoDB" id="66964at2759"/>
<dbReference type="EMBL" id="CAJVRM010000304">
    <property type="protein sequence ID" value="CAG8979276.1"/>
    <property type="molecule type" value="Genomic_DNA"/>
</dbReference>
<sequence length="342" mass="38731">MLPPIDEAILQSNPKYAALHANLTSNILNPNGSTRNPPSQKERDANFPALKEARMRSAKSHLLLTALRNLELISPSTTKPSKAQPKPPQQPLPSELVELILLLTSRLSATEISPAHIKLLESTPQWRSLHSHLPYLGTLLSTYFVTQASALTRILSPTTNASFVHRNIPKLCPSITALQQELATKKESLHKRRNDLTTQTTLLLQCYQFAITLTIQLLETSKHGSLSLERHYQIKINHLTLEVEKVELAAREKAIKGEKLVYNPQVVDALVRYKENLRDARDRMTDRKKQAERVLWGYGIGRREDEGGREKEKVMKEIAKVYGELNKEVRDVGRDVDRLRGK</sequence>
<accession>A0A9N9Q9S1</accession>
<reference evidence="1" key="1">
    <citation type="submission" date="2021-07" db="EMBL/GenBank/DDBJ databases">
        <authorList>
            <person name="Durling M."/>
        </authorList>
    </citation>
    <scope>NUCLEOTIDE SEQUENCE</scope>
</reference>
<evidence type="ECO:0000313" key="2">
    <source>
        <dbReference type="Proteomes" id="UP000701801"/>
    </source>
</evidence>
<protein>
    <submittedName>
        <fullName evidence="1">Uncharacterized protein</fullName>
    </submittedName>
</protein>
<dbReference type="Proteomes" id="UP000701801">
    <property type="component" value="Unassembled WGS sequence"/>
</dbReference>
<dbReference type="AlphaFoldDB" id="A0A9N9Q9S1"/>
<organism evidence="1 2">
    <name type="scientific">Hymenoscyphus albidus</name>
    <dbReference type="NCBI Taxonomy" id="595503"/>
    <lineage>
        <taxon>Eukaryota</taxon>
        <taxon>Fungi</taxon>
        <taxon>Dikarya</taxon>
        <taxon>Ascomycota</taxon>
        <taxon>Pezizomycotina</taxon>
        <taxon>Leotiomycetes</taxon>
        <taxon>Helotiales</taxon>
        <taxon>Helotiaceae</taxon>
        <taxon>Hymenoscyphus</taxon>
    </lineage>
</organism>
<evidence type="ECO:0000313" key="1">
    <source>
        <dbReference type="EMBL" id="CAG8979276.1"/>
    </source>
</evidence>
<gene>
    <name evidence="1" type="ORF">HYALB_00013443</name>
</gene>
<comment type="caution">
    <text evidence="1">The sequence shown here is derived from an EMBL/GenBank/DDBJ whole genome shotgun (WGS) entry which is preliminary data.</text>
</comment>
<keyword evidence="2" id="KW-1185">Reference proteome</keyword>
<proteinExistence type="predicted"/>